<organism evidence="2 3">
    <name type="scientific">Sphingomonas echinoides</name>
    <dbReference type="NCBI Taxonomy" id="59803"/>
    <lineage>
        <taxon>Bacteria</taxon>
        <taxon>Pseudomonadati</taxon>
        <taxon>Pseudomonadota</taxon>
        <taxon>Alphaproteobacteria</taxon>
        <taxon>Sphingomonadales</taxon>
        <taxon>Sphingomonadaceae</taxon>
        <taxon>Sphingomonas</taxon>
    </lineage>
</organism>
<dbReference type="InterPro" id="IPR053145">
    <property type="entry name" value="AB_hydrolase_Est10"/>
</dbReference>
<dbReference type="EMBL" id="JAWXXV010000001">
    <property type="protein sequence ID" value="MDX5986212.1"/>
    <property type="molecule type" value="Genomic_DNA"/>
</dbReference>
<evidence type="ECO:0000313" key="3">
    <source>
        <dbReference type="Proteomes" id="UP001279660"/>
    </source>
</evidence>
<evidence type="ECO:0008006" key="4">
    <source>
        <dbReference type="Google" id="ProtNLM"/>
    </source>
</evidence>
<keyword evidence="1" id="KW-0732">Signal</keyword>
<proteinExistence type="predicted"/>
<dbReference type="PANTHER" id="PTHR43265:SF1">
    <property type="entry name" value="ESTERASE ESTD"/>
    <property type="match status" value="1"/>
</dbReference>
<comment type="caution">
    <text evidence="2">The sequence shown here is derived from an EMBL/GenBank/DDBJ whole genome shotgun (WGS) entry which is preliminary data.</text>
</comment>
<gene>
    <name evidence="2" type="ORF">SIL82_18285</name>
</gene>
<evidence type="ECO:0000313" key="2">
    <source>
        <dbReference type="EMBL" id="MDX5986212.1"/>
    </source>
</evidence>
<dbReference type="RefSeq" id="WP_010406565.1">
    <property type="nucleotide sequence ID" value="NZ_JAWXXV010000001.1"/>
</dbReference>
<dbReference type="Proteomes" id="UP001279660">
    <property type="component" value="Unassembled WGS sequence"/>
</dbReference>
<feature type="chain" id="PRO_5045057173" description="Alpha/beta hydrolase" evidence="1">
    <location>
        <begin position="28"/>
        <end position="318"/>
    </location>
</feature>
<reference evidence="2 3" key="1">
    <citation type="submission" date="2023-11" db="EMBL/GenBank/DDBJ databases">
        <title>MicrobeMod: A computational toolkit for identifying prokaryotic methylation and restriction-modification with nanopore sequencing.</title>
        <authorList>
            <person name="Crits-Christoph A."/>
            <person name="Kang S.C."/>
            <person name="Lee H."/>
            <person name="Ostrov N."/>
        </authorList>
    </citation>
    <scope>NUCLEOTIDE SEQUENCE [LARGE SCALE GENOMIC DNA]</scope>
    <source>
        <strain evidence="2 3">ATCC 14820</strain>
    </source>
</reference>
<dbReference type="InterPro" id="IPR029058">
    <property type="entry name" value="AB_hydrolase_fold"/>
</dbReference>
<feature type="signal peptide" evidence="1">
    <location>
        <begin position="1"/>
        <end position="27"/>
    </location>
</feature>
<accession>A0ABU4PSM8</accession>
<protein>
    <recommendedName>
        <fullName evidence="4">Alpha/beta hydrolase</fullName>
    </recommendedName>
</protein>
<dbReference type="SUPFAM" id="SSF53474">
    <property type="entry name" value="alpha/beta-Hydrolases"/>
    <property type="match status" value="1"/>
</dbReference>
<evidence type="ECO:0000256" key="1">
    <source>
        <dbReference type="SAM" id="SignalP"/>
    </source>
</evidence>
<sequence length="318" mass="33257">MYGIIRTSAALAASVAMAAIAPGAAHAQQAAGEWHGTLSIPPGVVLRIGVTISPKADGGYQGVMQSPDQTPALIPLDAVKVEGDALSFAVDAIHASYAARWDAARKAWVGEWRQGKALPLVLTAGKPDARPVITGLDGDWAGTITPAGATIRLVLHVTTDARGTVVSLDSPDQLAFGLPLPTLTREGQKVRFTVNGSRFEGTLSADGRTIDGTWEGPNYKGPLVFTPQAKQAAAPKRPQTPQPPFPYRTEEVTVESAPGVKLAGTLTLPAGKGPFPAVVLITGSGPQDRDETIFGHKPFAVIADRLTRDGIAVLRMDD</sequence>
<name>A0ABU4PSM8_9SPHN</name>
<dbReference type="Gene3D" id="3.40.50.1820">
    <property type="entry name" value="alpha/beta hydrolase"/>
    <property type="match status" value="1"/>
</dbReference>
<dbReference type="PANTHER" id="PTHR43265">
    <property type="entry name" value="ESTERASE ESTD"/>
    <property type="match status" value="1"/>
</dbReference>
<keyword evidence="3" id="KW-1185">Reference proteome</keyword>